<dbReference type="PANTHER" id="PTHR15921">
    <property type="entry name" value="PRE-MRNA CLEAVAGE COMPLEX II"/>
    <property type="match status" value="1"/>
</dbReference>
<comment type="caution">
    <text evidence="4">The sequence shown here is derived from an EMBL/GenBank/DDBJ whole genome shotgun (WGS) entry which is preliminary data.</text>
</comment>
<evidence type="ECO:0000259" key="3">
    <source>
        <dbReference type="PROSITE" id="PS50157"/>
    </source>
</evidence>
<dbReference type="GO" id="GO:0008270">
    <property type="term" value="F:zinc ion binding"/>
    <property type="evidence" value="ECO:0007669"/>
    <property type="project" value="UniProtKB-KW"/>
</dbReference>
<dbReference type="GO" id="GO:0006369">
    <property type="term" value="P:termination of RNA polymerase II transcription"/>
    <property type="evidence" value="ECO:0007669"/>
    <property type="project" value="InterPro"/>
</dbReference>
<evidence type="ECO:0000256" key="1">
    <source>
        <dbReference type="PROSITE-ProRule" id="PRU00042"/>
    </source>
</evidence>
<dbReference type="Proteomes" id="UP001058974">
    <property type="component" value="Chromosome 5"/>
</dbReference>
<dbReference type="PROSITE" id="PS50157">
    <property type="entry name" value="ZINC_FINGER_C2H2_2"/>
    <property type="match status" value="1"/>
</dbReference>
<reference evidence="4 5" key="1">
    <citation type="journal article" date="2022" name="Nat. Genet.">
        <title>Improved pea reference genome and pan-genome highlight genomic features and evolutionary characteristics.</title>
        <authorList>
            <person name="Yang T."/>
            <person name="Liu R."/>
            <person name="Luo Y."/>
            <person name="Hu S."/>
            <person name="Wang D."/>
            <person name="Wang C."/>
            <person name="Pandey M.K."/>
            <person name="Ge S."/>
            <person name="Xu Q."/>
            <person name="Li N."/>
            <person name="Li G."/>
            <person name="Huang Y."/>
            <person name="Saxena R.K."/>
            <person name="Ji Y."/>
            <person name="Li M."/>
            <person name="Yan X."/>
            <person name="He Y."/>
            <person name="Liu Y."/>
            <person name="Wang X."/>
            <person name="Xiang C."/>
            <person name="Varshney R.K."/>
            <person name="Ding H."/>
            <person name="Gao S."/>
            <person name="Zong X."/>
        </authorList>
    </citation>
    <scope>NUCLEOTIDE SEQUENCE [LARGE SCALE GENOMIC DNA]</scope>
    <source>
        <strain evidence="4 5">cv. Zhongwan 6</strain>
    </source>
</reference>
<evidence type="ECO:0000313" key="5">
    <source>
        <dbReference type="Proteomes" id="UP001058974"/>
    </source>
</evidence>
<feature type="domain" description="C2H2-type" evidence="3">
    <location>
        <begin position="25"/>
        <end position="52"/>
    </location>
</feature>
<dbReference type="EMBL" id="JAMSHJ010000005">
    <property type="protein sequence ID" value="KAI5407395.1"/>
    <property type="molecule type" value="Genomic_DNA"/>
</dbReference>
<dbReference type="InterPro" id="IPR013087">
    <property type="entry name" value="Znf_C2H2_type"/>
</dbReference>
<keyword evidence="1" id="KW-0863">Zinc-finger</keyword>
<dbReference type="Gene3D" id="3.30.160.60">
    <property type="entry name" value="Classic Zinc Finger"/>
    <property type="match status" value="1"/>
</dbReference>
<name>A0A9D4WVC5_PEA</name>
<sequence length="111" mass="12779">MSNSNERSLSEFHNRKNSSAFSLHHQCTTCGLRFKSQDEHSSHMNWHVTKNRMSKKRKQKPSRKWFMSETMWLSGAEALGVESAPAQKVDGSLVDKRPGVRPETYSKINSR</sequence>
<protein>
    <submittedName>
        <fullName evidence="4">Polyadenylation and cleavage factor 4</fullName>
    </submittedName>
</protein>
<evidence type="ECO:0000313" key="4">
    <source>
        <dbReference type="EMBL" id="KAI5407395.1"/>
    </source>
</evidence>
<organism evidence="4 5">
    <name type="scientific">Pisum sativum</name>
    <name type="common">Garden pea</name>
    <name type="synonym">Lathyrus oleraceus</name>
    <dbReference type="NCBI Taxonomy" id="3888"/>
    <lineage>
        <taxon>Eukaryota</taxon>
        <taxon>Viridiplantae</taxon>
        <taxon>Streptophyta</taxon>
        <taxon>Embryophyta</taxon>
        <taxon>Tracheophyta</taxon>
        <taxon>Spermatophyta</taxon>
        <taxon>Magnoliopsida</taxon>
        <taxon>eudicotyledons</taxon>
        <taxon>Gunneridae</taxon>
        <taxon>Pentapetalae</taxon>
        <taxon>rosids</taxon>
        <taxon>fabids</taxon>
        <taxon>Fabales</taxon>
        <taxon>Fabaceae</taxon>
        <taxon>Papilionoideae</taxon>
        <taxon>50 kb inversion clade</taxon>
        <taxon>NPAAA clade</taxon>
        <taxon>Hologalegina</taxon>
        <taxon>IRL clade</taxon>
        <taxon>Fabeae</taxon>
        <taxon>Lathyrus</taxon>
    </lineage>
</organism>
<dbReference type="AlphaFoldDB" id="A0A9D4WVC5"/>
<dbReference type="GO" id="GO:0000993">
    <property type="term" value="F:RNA polymerase II complex binding"/>
    <property type="evidence" value="ECO:0007669"/>
    <property type="project" value="InterPro"/>
</dbReference>
<evidence type="ECO:0000256" key="2">
    <source>
        <dbReference type="SAM" id="MobiDB-lite"/>
    </source>
</evidence>
<feature type="region of interest" description="Disordered" evidence="2">
    <location>
        <begin position="84"/>
        <end position="111"/>
    </location>
</feature>
<dbReference type="PROSITE" id="PS00028">
    <property type="entry name" value="ZINC_FINGER_C2H2_1"/>
    <property type="match status" value="1"/>
</dbReference>
<feature type="region of interest" description="Disordered" evidence="2">
    <location>
        <begin position="39"/>
        <end position="62"/>
    </location>
</feature>
<dbReference type="Gramene" id="Psat05G0359200-T1">
    <property type="protein sequence ID" value="KAI5407395.1"/>
    <property type="gene ID" value="KIW84_053592"/>
</dbReference>
<dbReference type="GO" id="GO:0005737">
    <property type="term" value="C:cytoplasm"/>
    <property type="evidence" value="ECO:0007669"/>
    <property type="project" value="TreeGrafter"/>
</dbReference>
<keyword evidence="1" id="KW-0479">Metal-binding</keyword>
<keyword evidence="5" id="KW-1185">Reference proteome</keyword>
<dbReference type="GO" id="GO:0003729">
    <property type="term" value="F:mRNA binding"/>
    <property type="evidence" value="ECO:0007669"/>
    <property type="project" value="InterPro"/>
</dbReference>
<dbReference type="PANTHER" id="PTHR15921:SF12">
    <property type="entry name" value="POLYADENYLATION AND CLEAVAGE FACTOR HOMOLOG 4"/>
    <property type="match status" value="1"/>
</dbReference>
<gene>
    <name evidence="4" type="ORF">KIW84_053592</name>
</gene>
<accession>A0A9D4WVC5</accession>
<proteinExistence type="predicted"/>
<dbReference type="GO" id="GO:0005849">
    <property type="term" value="C:mRNA cleavage factor complex"/>
    <property type="evidence" value="ECO:0007669"/>
    <property type="project" value="TreeGrafter"/>
</dbReference>
<keyword evidence="1" id="KW-0862">Zinc</keyword>
<dbReference type="GO" id="GO:0031124">
    <property type="term" value="P:mRNA 3'-end processing"/>
    <property type="evidence" value="ECO:0007669"/>
    <property type="project" value="InterPro"/>
</dbReference>
<dbReference type="InterPro" id="IPR045154">
    <property type="entry name" value="PCF11-like"/>
</dbReference>
<feature type="compositionally biased region" description="Basic residues" evidence="2">
    <location>
        <begin position="49"/>
        <end position="62"/>
    </location>
</feature>